<dbReference type="InterPro" id="IPR029787">
    <property type="entry name" value="Nucleotide_cyclase"/>
</dbReference>
<dbReference type="NCBIfam" id="TIGR00254">
    <property type="entry name" value="GGDEF"/>
    <property type="match status" value="1"/>
</dbReference>
<dbReference type="NCBIfam" id="TIGR00229">
    <property type="entry name" value="sensory_box"/>
    <property type="match status" value="2"/>
</dbReference>
<dbReference type="Gene3D" id="3.30.70.270">
    <property type="match status" value="1"/>
</dbReference>
<dbReference type="OrthoDB" id="7053140at2"/>
<dbReference type="PROSITE" id="PS50883">
    <property type="entry name" value="EAL"/>
    <property type="match status" value="1"/>
</dbReference>
<keyword evidence="8" id="KW-1185">Reference proteome</keyword>
<dbReference type="InterPro" id="IPR035919">
    <property type="entry name" value="EAL_sf"/>
</dbReference>
<organism evidence="7 8">
    <name type="scientific">Thioalkalivibrio halophilus</name>
    <dbReference type="NCBI Taxonomy" id="252474"/>
    <lineage>
        <taxon>Bacteria</taxon>
        <taxon>Pseudomonadati</taxon>
        <taxon>Pseudomonadota</taxon>
        <taxon>Gammaproteobacteria</taxon>
        <taxon>Chromatiales</taxon>
        <taxon>Ectothiorhodospiraceae</taxon>
        <taxon>Thioalkalivibrio</taxon>
    </lineage>
</organism>
<evidence type="ECO:0000259" key="4">
    <source>
        <dbReference type="PROSITE" id="PS50113"/>
    </source>
</evidence>
<evidence type="ECO:0000256" key="1">
    <source>
        <dbReference type="ARBA" id="ARBA00012282"/>
    </source>
</evidence>
<evidence type="ECO:0000259" key="6">
    <source>
        <dbReference type="PROSITE" id="PS50887"/>
    </source>
</evidence>
<reference evidence="7 8" key="1">
    <citation type="submission" date="2017-02" db="EMBL/GenBank/DDBJ databases">
        <title>Genomic diversity within the haloalkaliphilic genus Thioalkalivibrio.</title>
        <authorList>
            <person name="Ahn A.-C."/>
            <person name="Meier-Kolthoff J."/>
            <person name="Overmars L."/>
            <person name="Richter M."/>
            <person name="Woyke T."/>
            <person name="Sorokin D.Y."/>
            <person name="Muyzer G."/>
        </authorList>
    </citation>
    <scope>NUCLEOTIDE SEQUENCE [LARGE SCALE GENOMIC DNA]</scope>
    <source>
        <strain evidence="7 8">HL17</strain>
    </source>
</reference>
<dbReference type="InterPro" id="IPR001610">
    <property type="entry name" value="PAC"/>
</dbReference>
<dbReference type="EC" id="3.1.4.52" evidence="1"/>
<dbReference type="InterPro" id="IPR035965">
    <property type="entry name" value="PAS-like_dom_sf"/>
</dbReference>
<dbReference type="AlphaFoldDB" id="A0A1V2ZXP5"/>
<dbReference type="SMART" id="SM00086">
    <property type="entry name" value="PAC"/>
    <property type="match status" value="2"/>
</dbReference>
<dbReference type="GO" id="GO:0071111">
    <property type="term" value="F:cyclic-guanylate-specific phosphodiesterase activity"/>
    <property type="evidence" value="ECO:0007669"/>
    <property type="project" value="UniProtKB-EC"/>
</dbReference>
<dbReference type="InterPro" id="IPR052155">
    <property type="entry name" value="Biofilm_reg_signaling"/>
</dbReference>
<evidence type="ECO:0000259" key="5">
    <source>
        <dbReference type="PROSITE" id="PS50883"/>
    </source>
</evidence>
<dbReference type="InterPro" id="IPR000700">
    <property type="entry name" value="PAS-assoc_C"/>
</dbReference>
<feature type="domain" description="PAC" evidence="4">
    <location>
        <begin position="87"/>
        <end position="137"/>
    </location>
</feature>
<comment type="caution">
    <text evidence="7">The sequence shown here is derived from an EMBL/GenBank/DDBJ whole genome shotgun (WGS) entry which is preliminary data.</text>
</comment>
<dbReference type="RefSeq" id="WP_077244453.1">
    <property type="nucleotide sequence ID" value="NZ_MUZR01000035.1"/>
</dbReference>
<feature type="domain" description="PAC" evidence="4">
    <location>
        <begin position="218"/>
        <end position="270"/>
    </location>
</feature>
<dbReference type="SUPFAM" id="SSF55785">
    <property type="entry name" value="PYP-like sensor domain (PAS domain)"/>
    <property type="match status" value="2"/>
</dbReference>
<dbReference type="FunFam" id="3.20.20.450:FF:000001">
    <property type="entry name" value="Cyclic di-GMP phosphodiesterase yahA"/>
    <property type="match status" value="1"/>
</dbReference>
<feature type="domain" description="EAL" evidence="5">
    <location>
        <begin position="441"/>
        <end position="695"/>
    </location>
</feature>
<dbReference type="SUPFAM" id="SSF55073">
    <property type="entry name" value="Nucleotide cyclase"/>
    <property type="match status" value="1"/>
</dbReference>
<dbReference type="Pfam" id="PF13426">
    <property type="entry name" value="PAS_9"/>
    <property type="match status" value="2"/>
</dbReference>
<dbReference type="Proteomes" id="UP000189177">
    <property type="component" value="Unassembled WGS sequence"/>
</dbReference>
<dbReference type="PANTHER" id="PTHR44757:SF2">
    <property type="entry name" value="BIOFILM ARCHITECTURE MAINTENANCE PROTEIN MBAA"/>
    <property type="match status" value="1"/>
</dbReference>
<dbReference type="EMBL" id="MUZR01000035">
    <property type="protein sequence ID" value="OOC09791.1"/>
    <property type="molecule type" value="Genomic_DNA"/>
</dbReference>
<keyword evidence="2" id="KW-0973">c-di-GMP</keyword>
<name>A0A1V2ZXP5_9GAMM</name>
<dbReference type="SUPFAM" id="SSF141868">
    <property type="entry name" value="EAL domain-like"/>
    <property type="match status" value="1"/>
</dbReference>
<dbReference type="InterPro" id="IPR000160">
    <property type="entry name" value="GGDEF_dom"/>
</dbReference>
<dbReference type="PROSITE" id="PS50887">
    <property type="entry name" value="GGDEF"/>
    <property type="match status" value="1"/>
</dbReference>
<dbReference type="CDD" id="cd01948">
    <property type="entry name" value="EAL"/>
    <property type="match status" value="1"/>
</dbReference>
<dbReference type="SMART" id="SM00091">
    <property type="entry name" value="PAS"/>
    <property type="match status" value="2"/>
</dbReference>
<evidence type="ECO:0000313" key="8">
    <source>
        <dbReference type="Proteomes" id="UP000189177"/>
    </source>
</evidence>
<dbReference type="PROSITE" id="PS50112">
    <property type="entry name" value="PAS"/>
    <property type="match status" value="2"/>
</dbReference>
<dbReference type="Gene3D" id="3.20.20.450">
    <property type="entry name" value="EAL domain"/>
    <property type="match status" value="1"/>
</dbReference>
<dbReference type="InterPro" id="IPR043128">
    <property type="entry name" value="Rev_trsase/Diguanyl_cyclase"/>
</dbReference>
<dbReference type="PROSITE" id="PS50113">
    <property type="entry name" value="PAC"/>
    <property type="match status" value="2"/>
</dbReference>
<sequence>MTEDTGDTYALRLQAIADTTQEVFVLLDSDGRIEYVNAALRRVLGYEPRALLGQPLHETVAPAEHMDAIRAGYEGFRHTGTGPVVGRVLELEAVHAEGHRVPVELSVSALWLNGEWHAVGVMRDISERRRTENALRAERKRNAARARLEATVFDATSEGIMITDAEERIEAVNRAFTEITGYPENEVLGRTPSLLKSGQQDSSFYREMREELQTVGEWNGEFINRRRDGRVYPQWTRINTVRDAQGQVRHYVAVFSDLTDLRASEARIERLAHRDSVTGLPNRLLFRSRLEQALTAQDRQADGVAVLHLGLDAFKHVNESLGHRTGDRLLRAMGERLHHLTRPAETLARLGGDEFGFLVDGEEHAMLLAEALRHQVAQTLELDGETLFLTTSVGIACSPRDGHDVESLMRNAAAALHEAKAAGGDTWRVYSQEQTALATDRVRLTARLREAIERDELVLHYQPQIGLDDGRIIGVEALVRWQHPESGLIPPDRFIPVAEDSGLIVGLGERVLQKACHQAREWLDCGVDFGHVAVNISAAQIRRSTVAPQVKVALAESGLPPHCLQAEITESIAMDRRGEAPAFLQAMQELGVRLAMDDFGTGYSSLGYLRDLPFDTLKVDRLFVRPLPESAPDAAIAEAICTLGCRLGLEVLAEGVETPAQADTLRGFGCTSAQGFLYSRPVPAEQLPATLSELAEPAPKESPGAGDD</sequence>
<dbReference type="SMART" id="SM00052">
    <property type="entry name" value="EAL"/>
    <property type="match status" value="1"/>
</dbReference>
<dbReference type="InterPro" id="IPR001633">
    <property type="entry name" value="EAL_dom"/>
</dbReference>
<proteinExistence type="predicted"/>
<evidence type="ECO:0000313" key="7">
    <source>
        <dbReference type="EMBL" id="OOC09791.1"/>
    </source>
</evidence>
<dbReference type="Pfam" id="PF00990">
    <property type="entry name" value="GGDEF"/>
    <property type="match status" value="1"/>
</dbReference>
<dbReference type="SMART" id="SM00267">
    <property type="entry name" value="GGDEF"/>
    <property type="match status" value="1"/>
</dbReference>
<dbReference type="STRING" id="252474.B1A74_09210"/>
<dbReference type="CDD" id="cd00130">
    <property type="entry name" value="PAS"/>
    <property type="match status" value="2"/>
</dbReference>
<feature type="domain" description="PAS" evidence="3">
    <location>
        <begin position="145"/>
        <end position="191"/>
    </location>
</feature>
<gene>
    <name evidence="7" type="ORF">B1A74_09210</name>
</gene>
<dbReference type="CDD" id="cd01949">
    <property type="entry name" value="GGDEF"/>
    <property type="match status" value="1"/>
</dbReference>
<evidence type="ECO:0000259" key="3">
    <source>
        <dbReference type="PROSITE" id="PS50112"/>
    </source>
</evidence>
<protein>
    <recommendedName>
        <fullName evidence="1">cyclic-guanylate-specific phosphodiesterase</fullName>
        <ecNumber evidence="1">3.1.4.52</ecNumber>
    </recommendedName>
</protein>
<dbReference type="PANTHER" id="PTHR44757">
    <property type="entry name" value="DIGUANYLATE CYCLASE DGCP"/>
    <property type="match status" value="1"/>
</dbReference>
<feature type="domain" description="GGDEF" evidence="6">
    <location>
        <begin position="302"/>
        <end position="432"/>
    </location>
</feature>
<dbReference type="InterPro" id="IPR000014">
    <property type="entry name" value="PAS"/>
</dbReference>
<feature type="domain" description="PAS" evidence="3">
    <location>
        <begin position="9"/>
        <end position="65"/>
    </location>
</feature>
<dbReference type="Pfam" id="PF00563">
    <property type="entry name" value="EAL"/>
    <property type="match status" value="1"/>
</dbReference>
<accession>A0A1V2ZXP5</accession>
<evidence type="ECO:0000256" key="2">
    <source>
        <dbReference type="ARBA" id="ARBA00022636"/>
    </source>
</evidence>
<dbReference type="Gene3D" id="3.30.450.20">
    <property type="entry name" value="PAS domain"/>
    <property type="match status" value="2"/>
</dbReference>